<organism evidence="7 8">
    <name type="scientific">Mucilaginibacter aquariorum</name>
    <dbReference type="NCBI Taxonomy" id="2967225"/>
    <lineage>
        <taxon>Bacteria</taxon>
        <taxon>Pseudomonadati</taxon>
        <taxon>Bacteroidota</taxon>
        <taxon>Sphingobacteriia</taxon>
        <taxon>Sphingobacteriales</taxon>
        <taxon>Sphingobacteriaceae</taxon>
        <taxon>Mucilaginibacter</taxon>
    </lineage>
</organism>
<dbReference type="InterPro" id="IPR036388">
    <property type="entry name" value="WH-like_DNA-bd_sf"/>
</dbReference>
<feature type="domain" description="RNA polymerase sigma-70 region 2" evidence="5">
    <location>
        <begin position="24"/>
        <end position="88"/>
    </location>
</feature>
<proteinExistence type="inferred from homology"/>
<evidence type="ECO:0000313" key="7">
    <source>
        <dbReference type="EMBL" id="MCQ6956761.1"/>
    </source>
</evidence>
<keyword evidence="2" id="KW-0805">Transcription regulation</keyword>
<dbReference type="NCBIfam" id="TIGR02937">
    <property type="entry name" value="sigma70-ECF"/>
    <property type="match status" value="1"/>
</dbReference>
<dbReference type="SUPFAM" id="SSF88946">
    <property type="entry name" value="Sigma2 domain of RNA polymerase sigma factors"/>
    <property type="match status" value="1"/>
</dbReference>
<feature type="domain" description="RNA polymerase sigma factor 70 region 4 type 2" evidence="6">
    <location>
        <begin position="121"/>
        <end position="172"/>
    </location>
</feature>
<keyword evidence="8" id="KW-1185">Reference proteome</keyword>
<name>A0ABT1SWP3_9SPHI</name>
<keyword evidence="3" id="KW-0731">Sigma factor</keyword>
<evidence type="ECO:0000313" key="8">
    <source>
        <dbReference type="Proteomes" id="UP001204376"/>
    </source>
</evidence>
<dbReference type="InterPro" id="IPR014284">
    <property type="entry name" value="RNA_pol_sigma-70_dom"/>
</dbReference>
<dbReference type="Proteomes" id="UP001204376">
    <property type="component" value="Unassembled WGS sequence"/>
</dbReference>
<dbReference type="NCBIfam" id="NF008888">
    <property type="entry name" value="PRK11922.1"/>
    <property type="match status" value="1"/>
</dbReference>
<evidence type="ECO:0000256" key="2">
    <source>
        <dbReference type="ARBA" id="ARBA00023015"/>
    </source>
</evidence>
<dbReference type="Pfam" id="PF04542">
    <property type="entry name" value="Sigma70_r2"/>
    <property type="match status" value="1"/>
</dbReference>
<reference evidence="7 8" key="1">
    <citation type="submission" date="2022-07" db="EMBL/GenBank/DDBJ databases">
        <title>Mucilaginibacter sp. JC4.</title>
        <authorList>
            <person name="Le V."/>
            <person name="Ko S.-R."/>
            <person name="Ahn C.-Y."/>
            <person name="Oh H.-M."/>
        </authorList>
    </citation>
    <scope>NUCLEOTIDE SEQUENCE [LARGE SCALE GENOMIC DNA]</scope>
    <source>
        <strain evidence="7 8">JC4</strain>
    </source>
</reference>
<keyword evidence="4" id="KW-0804">Transcription</keyword>
<dbReference type="Gene3D" id="1.10.1740.10">
    <property type="match status" value="1"/>
</dbReference>
<evidence type="ECO:0000256" key="4">
    <source>
        <dbReference type="ARBA" id="ARBA00023163"/>
    </source>
</evidence>
<dbReference type="Gene3D" id="1.10.10.10">
    <property type="entry name" value="Winged helix-like DNA-binding domain superfamily/Winged helix DNA-binding domain"/>
    <property type="match status" value="1"/>
</dbReference>
<dbReference type="PANTHER" id="PTHR43133">
    <property type="entry name" value="RNA POLYMERASE ECF-TYPE SIGMA FACTO"/>
    <property type="match status" value="1"/>
</dbReference>
<sequence>MMNLSDEEIVDRIIKGEQHLYEVLMRKFNQQLYRISMAIINDDKEAEDIMQTAYINAYQQLGNFKGKSSFSTWLTRILINESLLHKKRKIQLQKVLMETPVNQHHNDTPLKDLMNKELKLILEKAVADLPEKYRMVFVMREIQEMSTTETMDALNLGESNVKIRLSRAKEMLRDGLYGYWEPKQVYEFNLIRCDVVVNYVMDKIRID</sequence>
<dbReference type="InterPro" id="IPR007627">
    <property type="entry name" value="RNA_pol_sigma70_r2"/>
</dbReference>
<dbReference type="RefSeq" id="WP_256536973.1">
    <property type="nucleotide sequence ID" value="NZ_JANHOH010000001.1"/>
</dbReference>
<dbReference type="CDD" id="cd06171">
    <property type="entry name" value="Sigma70_r4"/>
    <property type="match status" value="1"/>
</dbReference>
<dbReference type="InterPro" id="IPR013324">
    <property type="entry name" value="RNA_pol_sigma_r3/r4-like"/>
</dbReference>
<protein>
    <submittedName>
        <fullName evidence="7">RNA polymerase sigma factor</fullName>
    </submittedName>
</protein>
<gene>
    <name evidence="7" type="ORF">NPE20_02270</name>
</gene>
<evidence type="ECO:0000256" key="3">
    <source>
        <dbReference type="ARBA" id="ARBA00023082"/>
    </source>
</evidence>
<evidence type="ECO:0000256" key="1">
    <source>
        <dbReference type="ARBA" id="ARBA00010641"/>
    </source>
</evidence>
<comment type="caution">
    <text evidence="7">The sequence shown here is derived from an EMBL/GenBank/DDBJ whole genome shotgun (WGS) entry which is preliminary data.</text>
</comment>
<dbReference type="SUPFAM" id="SSF88659">
    <property type="entry name" value="Sigma3 and sigma4 domains of RNA polymerase sigma factors"/>
    <property type="match status" value="1"/>
</dbReference>
<dbReference type="EMBL" id="JANHOH010000001">
    <property type="protein sequence ID" value="MCQ6956761.1"/>
    <property type="molecule type" value="Genomic_DNA"/>
</dbReference>
<evidence type="ECO:0000259" key="5">
    <source>
        <dbReference type="Pfam" id="PF04542"/>
    </source>
</evidence>
<dbReference type="InterPro" id="IPR013249">
    <property type="entry name" value="RNA_pol_sigma70_r4_t2"/>
</dbReference>
<dbReference type="Pfam" id="PF08281">
    <property type="entry name" value="Sigma70_r4_2"/>
    <property type="match status" value="1"/>
</dbReference>
<comment type="similarity">
    <text evidence="1">Belongs to the sigma-70 factor family. ECF subfamily.</text>
</comment>
<evidence type="ECO:0000259" key="6">
    <source>
        <dbReference type="Pfam" id="PF08281"/>
    </source>
</evidence>
<dbReference type="PANTHER" id="PTHR43133:SF51">
    <property type="entry name" value="RNA POLYMERASE SIGMA FACTOR"/>
    <property type="match status" value="1"/>
</dbReference>
<accession>A0ABT1SWP3</accession>
<dbReference type="InterPro" id="IPR013325">
    <property type="entry name" value="RNA_pol_sigma_r2"/>
</dbReference>
<dbReference type="InterPro" id="IPR039425">
    <property type="entry name" value="RNA_pol_sigma-70-like"/>
</dbReference>